<feature type="signal peptide" evidence="1">
    <location>
        <begin position="1"/>
        <end position="27"/>
    </location>
</feature>
<name>A0A7X3JZZ3_9BACL</name>
<keyword evidence="4" id="KW-1185">Reference proteome</keyword>
<evidence type="ECO:0000313" key="3">
    <source>
        <dbReference type="EMBL" id="MVP00547.1"/>
    </source>
</evidence>
<dbReference type="PANTHER" id="PTHR21054">
    <property type="entry name" value="ZINC METALLOPROTEINASE-RELATED"/>
    <property type="match status" value="1"/>
</dbReference>
<dbReference type="RefSeq" id="WP_157336255.1">
    <property type="nucleotide sequence ID" value="NZ_RHLK01000007.1"/>
</dbReference>
<dbReference type="SUPFAM" id="SSF55486">
    <property type="entry name" value="Metalloproteases ('zincins'), catalytic domain"/>
    <property type="match status" value="1"/>
</dbReference>
<dbReference type="SUPFAM" id="SSF49785">
    <property type="entry name" value="Galactose-binding domain-like"/>
    <property type="match status" value="1"/>
</dbReference>
<dbReference type="InterPro" id="IPR013540">
    <property type="entry name" value="ChitinaseA_N"/>
</dbReference>
<dbReference type="InterPro" id="IPR008979">
    <property type="entry name" value="Galactose-bd-like_sf"/>
</dbReference>
<dbReference type="PANTHER" id="PTHR21054:SF2">
    <property type="entry name" value="MIP04191P"/>
    <property type="match status" value="1"/>
</dbReference>
<dbReference type="InterPro" id="IPR024079">
    <property type="entry name" value="MetalloPept_cat_dom_sf"/>
</dbReference>
<reference evidence="3 4" key="1">
    <citation type="journal article" date="2019" name="Microorganisms">
        <title>Paenibacillus lutrae sp. nov., A Chitinolytic Species Isolated from A River Otter in Castril Natural Park, Granada, Spain.</title>
        <authorList>
            <person name="Rodriguez M."/>
            <person name="Reina J.C."/>
            <person name="Bejar V."/>
            <person name="Llamas I."/>
        </authorList>
    </citation>
    <scope>NUCLEOTIDE SEQUENCE [LARGE SCALE GENOMIC DNA]</scope>
    <source>
        <strain evidence="3 4">N10</strain>
    </source>
</reference>
<dbReference type="GO" id="GO:0006032">
    <property type="term" value="P:chitin catabolic process"/>
    <property type="evidence" value="ECO:0007669"/>
    <property type="project" value="InterPro"/>
</dbReference>
<dbReference type="Proteomes" id="UP000490800">
    <property type="component" value="Unassembled WGS sequence"/>
</dbReference>
<organism evidence="3 4">
    <name type="scientific">Paenibacillus lutrae</name>
    <dbReference type="NCBI Taxonomy" id="2078573"/>
    <lineage>
        <taxon>Bacteria</taxon>
        <taxon>Bacillati</taxon>
        <taxon>Bacillota</taxon>
        <taxon>Bacilli</taxon>
        <taxon>Bacillales</taxon>
        <taxon>Paenibacillaceae</taxon>
        <taxon>Paenibacillus</taxon>
    </lineage>
</organism>
<accession>A0A7X3JZZ3</accession>
<dbReference type="InterPro" id="IPR053002">
    <property type="entry name" value="Metalloproteinase_M10B"/>
</dbReference>
<sequence>MKVLKWIMMSCLIVLLAAGTPVSPVLAAGGAPGTPTLTHDNTDGDGNYTITMNMWWGENGTSVKFYENNSLIDTQALTANSPQAQHAAKAISYKPAGTYTYKVELINSSGVTSSQPVTVTVTTGSNPPGPAPVFKVTNFTDNESIGYALPLIRGTLNNTTATSVTLTNTSSTRDTKVMQGDAAQGNFKVFADLVPGENNLVIQSGASQITLKLIYEPQTNDAVTRIFWYVPEDGSTQYQTQLPNDPQNYAAKLSTYMKMVQSFTADSMNRNGNGRKTFNLEMNETTGKVDVHVLRSLYPTSYYYNKTYNKDNLYWEVAAAVPQQYPQAGTKNLAFVGFTKYDAAEDYMYAHIALGGGDYGVFGGSTVWLYPDNETQITSKFSSASPVDAKFLGENVSTVQAGLSVGYGAALHELGHAFGLPHEGGPNSIMQRGFDYLHRFVVTKDASGYVFGENELPAWDPVSAPALNNSPFFRMYKKAPGLTTGGTVTASTNDSPAGETKENAFDNNEATKWLTFNSSASLQYQFAGNTAYAVKSYSITSANDEPDRDPLNWIVSGSNDGVNWSVVDTRSNEDFANRMETRTFAVNNTTAYSYYKFDLSNNSGTILQLADIHLFD</sequence>
<dbReference type="InterPro" id="IPR013783">
    <property type="entry name" value="Ig-like_fold"/>
</dbReference>
<dbReference type="SUPFAM" id="SSF81296">
    <property type="entry name" value="E set domains"/>
    <property type="match status" value="1"/>
</dbReference>
<evidence type="ECO:0000313" key="4">
    <source>
        <dbReference type="Proteomes" id="UP000490800"/>
    </source>
</evidence>
<keyword evidence="1" id="KW-0732">Signal</keyword>
<gene>
    <name evidence="3" type="ORF">EDM21_13600</name>
</gene>
<dbReference type="Pfam" id="PF12044">
    <property type="entry name" value="Metallopep"/>
    <property type="match status" value="1"/>
</dbReference>
<dbReference type="GO" id="GO:0004568">
    <property type="term" value="F:chitinase activity"/>
    <property type="evidence" value="ECO:0007669"/>
    <property type="project" value="InterPro"/>
</dbReference>
<evidence type="ECO:0000256" key="1">
    <source>
        <dbReference type="SAM" id="SignalP"/>
    </source>
</evidence>
<feature type="chain" id="PRO_5031088561" description="Chitinase A N-terminal domain-containing protein" evidence="1">
    <location>
        <begin position="28"/>
        <end position="616"/>
    </location>
</feature>
<comment type="caution">
    <text evidence="3">The sequence shown here is derived from an EMBL/GenBank/DDBJ whole genome shotgun (WGS) entry which is preliminary data.</text>
</comment>
<dbReference type="EMBL" id="RHLK01000007">
    <property type="protein sequence ID" value="MVP00547.1"/>
    <property type="molecule type" value="Genomic_DNA"/>
</dbReference>
<dbReference type="InterPro" id="IPR021917">
    <property type="entry name" value="Unchr_Zn-peptidase-like"/>
</dbReference>
<protein>
    <recommendedName>
        <fullName evidence="2">Chitinase A N-terminal domain-containing protein</fullName>
    </recommendedName>
</protein>
<dbReference type="Gene3D" id="2.60.40.10">
    <property type="entry name" value="Immunoglobulins"/>
    <property type="match status" value="1"/>
</dbReference>
<feature type="domain" description="Chitinase A N-terminal" evidence="2">
    <location>
        <begin position="49"/>
        <end position="122"/>
    </location>
</feature>
<dbReference type="Gene3D" id="3.40.390.10">
    <property type="entry name" value="Collagenase (Catalytic Domain)"/>
    <property type="match status" value="1"/>
</dbReference>
<dbReference type="OrthoDB" id="9804511at2"/>
<evidence type="ECO:0000259" key="2">
    <source>
        <dbReference type="Pfam" id="PF08329"/>
    </source>
</evidence>
<dbReference type="Pfam" id="PF08329">
    <property type="entry name" value="ChitinaseA_N"/>
    <property type="match status" value="1"/>
</dbReference>
<dbReference type="AlphaFoldDB" id="A0A7X3JZZ3"/>
<dbReference type="GO" id="GO:0008237">
    <property type="term" value="F:metallopeptidase activity"/>
    <property type="evidence" value="ECO:0007669"/>
    <property type="project" value="InterPro"/>
</dbReference>
<dbReference type="InterPro" id="IPR014756">
    <property type="entry name" value="Ig_E-set"/>
</dbReference>
<proteinExistence type="predicted"/>
<dbReference type="Gene3D" id="2.60.120.260">
    <property type="entry name" value="Galactose-binding domain-like"/>
    <property type="match status" value="1"/>
</dbReference>